<keyword evidence="2" id="KW-1185">Reference proteome</keyword>
<evidence type="ECO:0000313" key="2">
    <source>
        <dbReference type="Proteomes" id="UP000789920"/>
    </source>
</evidence>
<organism evidence="1 2">
    <name type="scientific">Racocetra persica</name>
    <dbReference type="NCBI Taxonomy" id="160502"/>
    <lineage>
        <taxon>Eukaryota</taxon>
        <taxon>Fungi</taxon>
        <taxon>Fungi incertae sedis</taxon>
        <taxon>Mucoromycota</taxon>
        <taxon>Glomeromycotina</taxon>
        <taxon>Glomeromycetes</taxon>
        <taxon>Diversisporales</taxon>
        <taxon>Gigasporaceae</taxon>
        <taxon>Racocetra</taxon>
    </lineage>
</organism>
<dbReference type="EMBL" id="CAJVQC010007077">
    <property type="protein sequence ID" value="CAG8575001.1"/>
    <property type="molecule type" value="Genomic_DNA"/>
</dbReference>
<gene>
    <name evidence="1" type="ORF">RPERSI_LOCUS4907</name>
</gene>
<name>A0ACA9MCS1_9GLOM</name>
<sequence length="269" mass="30419">MATNGNVVNITFDDPILSAKVVLDNNTSKIIILDELEAVLLNKNNYRKIRNKLARKSSIAIYKKNQSYNAIEKNQGNENQVLDPNFQQLNTSEIMIEESVAQSSSFDIDEDNAIKESNLLDDTGAQENEAQVLKSKVQESLQYDNSLSDEYSDLAEEAKEQRFDTLTSILMKSDSINNASNKIKKNKTKTNKMNKYTLTSYKRISSDLTNNSLPSISEILPPLIQNDIEKDSDRNDVQAISSIINSQKNLLSNNNQRKPETELKIHLRT</sequence>
<proteinExistence type="predicted"/>
<accession>A0ACA9MCS1</accession>
<reference evidence="1" key="1">
    <citation type="submission" date="2021-06" db="EMBL/GenBank/DDBJ databases">
        <authorList>
            <person name="Kallberg Y."/>
            <person name="Tangrot J."/>
            <person name="Rosling A."/>
        </authorList>
    </citation>
    <scope>NUCLEOTIDE SEQUENCE</scope>
    <source>
        <strain evidence="1">MA461A</strain>
    </source>
</reference>
<dbReference type="Proteomes" id="UP000789920">
    <property type="component" value="Unassembled WGS sequence"/>
</dbReference>
<evidence type="ECO:0000313" key="1">
    <source>
        <dbReference type="EMBL" id="CAG8575001.1"/>
    </source>
</evidence>
<protein>
    <submittedName>
        <fullName evidence="1">24726_t:CDS:1</fullName>
    </submittedName>
</protein>
<comment type="caution">
    <text evidence="1">The sequence shown here is derived from an EMBL/GenBank/DDBJ whole genome shotgun (WGS) entry which is preliminary data.</text>
</comment>